<name>A0ACC3SRZ5_LIPKO</name>
<proteinExistence type="predicted"/>
<evidence type="ECO:0000313" key="2">
    <source>
        <dbReference type="Proteomes" id="UP001433508"/>
    </source>
</evidence>
<organism evidence="1 2">
    <name type="scientific">Lipomyces kononenkoae</name>
    <name type="common">Yeast</name>
    <dbReference type="NCBI Taxonomy" id="34357"/>
    <lineage>
        <taxon>Eukaryota</taxon>
        <taxon>Fungi</taxon>
        <taxon>Dikarya</taxon>
        <taxon>Ascomycota</taxon>
        <taxon>Saccharomycotina</taxon>
        <taxon>Lipomycetes</taxon>
        <taxon>Lipomycetales</taxon>
        <taxon>Lipomycetaceae</taxon>
        <taxon>Lipomyces</taxon>
    </lineage>
</organism>
<sequence length="473" mass="51810">MLNHLVREIGLETLLRSSWDVHLLCFQRFARMFAYGQTTIIFTFFFIALGINEEQVGLFMSYTLVGDMVMSLGMVLVADRIGRRKILATGSMLMCISGITFSYTSNFWILLAAAVFGVISPSGNEIGPFKTIEESTLAHLANLETRSELYAWYNLLGGIGLALGTVSSGWIVQILQDNYGWSTIGSFRCIFVLYSLVAAVKFLTSILLSSKVEQHAKHSQSEEGESDDMDSQEEDPLLDSLSNSETEDLMSSVQSDQQPGPLSEPPASTSSKARWKGIVPKLSSQSRKAVLPLLLLFSIDSFASGIASQSWISYYFSERFDTKEGTLGVLFFVTNFVSAASSLVAAPLARRLGLVKTIAFTHLPSSVFLTTLGFPSSELFAMTLLILRSCTQRMDYGPTQAFVSAIVLKDERTSVMGIVNLVNTLAQSVSPLLVGRLARLGLMPMGFLLAGGCKIVYDISLLAVFIGQKFHDN</sequence>
<protein>
    <submittedName>
        <fullName evidence="1">Major facilitator superfamily domain-containing protein</fullName>
    </submittedName>
</protein>
<evidence type="ECO:0000313" key="1">
    <source>
        <dbReference type="EMBL" id="KAK9234355.1"/>
    </source>
</evidence>
<gene>
    <name evidence="1" type="ORF">V1525DRAFT_383522</name>
</gene>
<dbReference type="EMBL" id="MU971484">
    <property type="protein sequence ID" value="KAK9234355.1"/>
    <property type="molecule type" value="Genomic_DNA"/>
</dbReference>
<reference evidence="2" key="1">
    <citation type="journal article" date="2024" name="Front. Bioeng. Biotechnol.">
        <title>Genome-scale model development and genomic sequencing of the oleaginous clade Lipomyces.</title>
        <authorList>
            <person name="Czajka J.J."/>
            <person name="Han Y."/>
            <person name="Kim J."/>
            <person name="Mondo S.J."/>
            <person name="Hofstad B.A."/>
            <person name="Robles A."/>
            <person name="Haridas S."/>
            <person name="Riley R."/>
            <person name="LaButti K."/>
            <person name="Pangilinan J."/>
            <person name="Andreopoulos W."/>
            <person name="Lipzen A."/>
            <person name="Yan J."/>
            <person name="Wang M."/>
            <person name="Ng V."/>
            <person name="Grigoriev I.V."/>
            <person name="Spatafora J.W."/>
            <person name="Magnuson J.K."/>
            <person name="Baker S.E."/>
            <person name="Pomraning K.R."/>
        </authorList>
    </citation>
    <scope>NUCLEOTIDE SEQUENCE [LARGE SCALE GENOMIC DNA]</scope>
    <source>
        <strain evidence="2">CBS 7786</strain>
    </source>
</reference>
<comment type="caution">
    <text evidence="1">The sequence shown here is derived from an EMBL/GenBank/DDBJ whole genome shotgun (WGS) entry which is preliminary data.</text>
</comment>
<accession>A0ACC3SRZ5</accession>
<dbReference type="Proteomes" id="UP001433508">
    <property type="component" value="Unassembled WGS sequence"/>
</dbReference>
<keyword evidence="2" id="KW-1185">Reference proteome</keyword>